<evidence type="ECO:0000256" key="1">
    <source>
        <dbReference type="ARBA" id="ARBA00004123"/>
    </source>
</evidence>
<accession>A0A9P9J0K5</accession>
<dbReference type="InterPro" id="IPR036864">
    <property type="entry name" value="Zn2-C6_fun-type_DNA-bd_sf"/>
</dbReference>
<evidence type="ECO:0000256" key="4">
    <source>
        <dbReference type="ARBA" id="ARBA00023163"/>
    </source>
</evidence>
<comment type="caution">
    <text evidence="8">The sequence shown here is derived from an EMBL/GenBank/DDBJ whole genome shotgun (WGS) entry which is preliminary data.</text>
</comment>
<dbReference type="GO" id="GO:0008270">
    <property type="term" value="F:zinc ion binding"/>
    <property type="evidence" value="ECO:0007669"/>
    <property type="project" value="InterPro"/>
</dbReference>
<evidence type="ECO:0000313" key="8">
    <source>
        <dbReference type="EMBL" id="KAH7140867.1"/>
    </source>
</evidence>
<evidence type="ECO:0000256" key="5">
    <source>
        <dbReference type="ARBA" id="ARBA00023242"/>
    </source>
</evidence>
<comment type="subcellular location">
    <subcellularLocation>
        <location evidence="1">Nucleus</location>
    </subcellularLocation>
</comment>
<dbReference type="GO" id="GO:0005634">
    <property type="term" value="C:nucleus"/>
    <property type="evidence" value="ECO:0007669"/>
    <property type="project" value="UniProtKB-SubCell"/>
</dbReference>
<dbReference type="InterPro" id="IPR001138">
    <property type="entry name" value="Zn2Cys6_DnaBD"/>
</dbReference>
<keyword evidence="4" id="KW-0804">Transcription</keyword>
<keyword evidence="5" id="KW-0539">Nucleus</keyword>
<dbReference type="PROSITE" id="PS00463">
    <property type="entry name" value="ZN2_CY6_FUNGAL_1"/>
    <property type="match status" value="1"/>
</dbReference>
<keyword evidence="2" id="KW-0479">Metal-binding</keyword>
<protein>
    <recommendedName>
        <fullName evidence="7">Zn(2)-C6 fungal-type domain-containing protein</fullName>
    </recommendedName>
</protein>
<dbReference type="Pfam" id="PF00172">
    <property type="entry name" value="Zn_clus"/>
    <property type="match status" value="1"/>
</dbReference>
<gene>
    <name evidence="8" type="ORF">EDB81DRAFT_724156</name>
</gene>
<dbReference type="PANTHER" id="PTHR47338:SF5">
    <property type="entry name" value="ZN(II)2CYS6 TRANSCRIPTION FACTOR (EUROFUNG)"/>
    <property type="match status" value="1"/>
</dbReference>
<dbReference type="Proteomes" id="UP000738349">
    <property type="component" value="Unassembled WGS sequence"/>
</dbReference>
<evidence type="ECO:0000256" key="3">
    <source>
        <dbReference type="ARBA" id="ARBA00023015"/>
    </source>
</evidence>
<dbReference type="EMBL" id="JAGMUV010000011">
    <property type="protein sequence ID" value="KAH7140867.1"/>
    <property type="molecule type" value="Genomic_DNA"/>
</dbReference>
<evidence type="ECO:0000256" key="2">
    <source>
        <dbReference type="ARBA" id="ARBA00022723"/>
    </source>
</evidence>
<dbReference type="Gene3D" id="4.10.240.10">
    <property type="entry name" value="Zn(2)-C6 fungal-type DNA-binding domain"/>
    <property type="match status" value="1"/>
</dbReference>
<dbReference type="SMART" id="SM00066">
    <property type="entry name" value="GAL4"/>
    <property type="match status" value="1"/>
</dbReference>
<keyword evidence="9" id="KW-1185">Reference proteome</keyword>
<keyword evidence="3" id="KW-0805">Transcription regulation</keyword>
<organism evidence="8 9">
    <name type="scientific">Dactylonectria macrodidyma</name>
    <dbReference type="NCBI Taxonomy" id="307937"/>
    <lineage>
        <taxon>Eukaryota</taxon>
        <taxon>Fungi</taxon>
        <taxon>Dikarya</taxon>
        <taxon>Ascomycota</taxon>
        <taxon>Pezizomycotina</taxon>
        <taxon>Sordariomycetes</taxon>
        <taxon>Hypocreomycetidae</taxon>
        <taxon>Hypocreales</taxon>
        <taxon>Nectriaceae</taxon>
        <taxon>Dactylonectria</taxon>
    </lineage>
</organism>
<dbReference type="GO" id="GO:0000981">
    <property type="term" value="F:DNA-binding transcription factor activity, RNA polymerase II-specific"/>
    <property type="evidence" value="ECO:0007669"/>
    <property type="project" value="InterPro"/>
</dbReference>
<evidence type="ECO:0000313" key="9">
    <source>
        <dbReference type="Proteomes" id="UP000738349"/>
    </source>
</evidence>
<dbReference type="AlphaFoldDB" id="A0A9P9J0K5"/>
<dbReference type="CDD" id="cd00067">
    <property type="entry name" value="GAL4"/>
    <property type="match status" value="1"/>
</dbReference>
<feature type="domain" description="Zn(2)-C6 fungal-type" evidence="7">
    <location>
        <begin position="8"/>
        <end position="38"/>
    </location>
</feature>
<dbReference type="PANTHER" id="PTHR47338">
    <property type="entry name" value="ZN(II)2CYS6 TRANSCRIPTION FACTOR (EUROFUNG)-RELATED"/>
    <property type="match status" value="1"/>
</dbReference>
<dbReference type="PROSITE" id="PS50048">
    <property type="entry name" value="ZN2_CY6_FUNGAL_2"/>
    <property type="match status" value="1"/>
</dbReference>
<reference evidence="8" key="1">
    <citation type="journal article" date="2021" name="Nat. Commun.">
        <title>Genetic determinants of endophytism in the Arabidopsis root mycobiome.</title>
        <authorList>
            <person name="Mesny F."/>
            <person name="Miyauchi S."/>
            <person name="Thiergart T."/>
            <person name="Pickel B."/>
            <person name="Atanasova L."/>
            <person name="Karlsson M."/>
            <person name="Huettel B."/>
            <person name="Barry K.W."/>
            <person name="Haridas S."/>
            <person name="Chen C."/>
            <person name="Bauer D."/>
            <person name="Andreopoulos W."/>
            <person name="Pangilinan J."/>
            <person name="LaButti K."/>
            <person name="Riley R."/>
            <person name="Lipzen A."/>
            <person name="Clum A."/>
            <person name="Drula E."/>
            <person name="Henrissat B."/>
            <person name="Kohler A."/>
            <person name="Grigoriev I.V."/>
            <person name="Martin F.M."/>
            <person name="Hacquard S."/>
        </authorList>
    </citation>
    <scope>NUCLEOTIDE SEQUENCE</scope>
    <source>
        <strain evidence="8">MPI-CAGE-AT-0147</strain>
    </source>
</reference>
<feature type="region of interest" description="Disordered" evidence="6">
    <location>
        <begin position="72"/>
        <end position="93"/>
    </location>
</feature>
<proteinExistence type="predicted"/>
<dbReference type="InterPro" id="IPR050815">
    <property type="entry name" value="TF_fung"/>
</dbReference>
<dbReference type="OrthoDB" id="9930022at2759"/>
<evidence type="ECO:0000256" key="6">
    <source>
        <dbReference type="SAM" id="MobiDB-lite"/>
    </source>
</evidence>
<dbReference type="SUPFAM" id="SSF57701">
    <property type="entry name" value="Zn2/Cys6 DNA-binding domain"/>
    <property type="match status" value="1"/>
</dbReference>
<sequence length="412" mass="46700">MQRREAKACNSCRTAKRRCTKISPACGRCELKGLECVYPARPTFIVYGLEDREMGDFNAQVTENGSDAISLESSQQLNIRSPPASSRSGARHGNSACPSLTDLQSAWFLAPEAWVVAPIDASRLTPICNTVVNRYIAKIQGWLKEWVDTGSNPFIHSQLYKKRLPKSVQHVFTSLSAYFGRNSATEEMVFRIIEERSGEIVEEQNRPQAQPQLNSFNHMCRVQVLMMYSFVRLFNGDIRQRSLAEKQLPTLHLWTNQMLTAATDAAQDGSLLLSNLIEPENLDQSVVNFQERLEKLLWHAWILSESLRRTWLISKAINSIYLTLQSDSTECPGGVMFTTRRGVWEADTAFAWTKMCAERNVGFMHRNDTEKVLAGEKPGEVDHFSLAIMELDFGLEKFQRWGVKTVSPIELV</sequence>
<evidence type="ECO:0000259" key="7">
    <source>
        <dbReference type="PROSITE" id="PS50048"/>
    </source>
</evidence>
<name>A0A9P9J0K5_9HYPO</name>